<dbReference type="EMBL" id="JAGSXH010000130">
    <property type="protein sequence ID" value="MBS2966216.1"/>
    <property type="molecule type" value="Genomic_DNA"/>
</dbReference>
<proteinExistence type="predicted"/>
<evidence type="ECO:0000313" key="2">
    <source>
        <dbReference type="Proteomes" id="UP000677913"/>
    </source>
</evidence>
<organism evidence="1 2">
    <name type="scientific">Actinocrinis puniceicyclus</name>
    <dbReference type="NCBI Taxonomy" id="977794"/>
    <lineage>
        <taxon>Bacteria</taxon>
        <taxon>Bacillati</taxon>
        <taxon>Actinomycetota</taxon>
        <taxon>Actinomycetes</taxon>
        <taxon>Catenulisporales</taxon>
        <taxon>Actinospicaceae</taxon>
        <taxon>Actinocrinis</taxon>
    </lineage>
</organism>
<dbReference type="SUPFAM" id="SSF54862">
    <property type="entry name" value="4Fe-4S ferredoxins"/>
    <property type="match status" value="1"/>
</dbReference>
<keyword evidence="2" id="KW-1185">Reference proteome</keyword>
<reference evidence="1" key="1">
    <citation type="submission" date="2021-04" db="EMBL/GenBank/DDBJ databases">
        <title>Genome based classification of Actinospica acidithermotolerans sp. nov., an actinobacterium isolated from an Indonesian hot spring.</title>
        <authorList>
            <person name="Kusuma A.B."/>
            <person name="Putra K.E."/>
            <person name="Nafisah S."/>
            <person name="Loh J."/>
            <person name="Nouioui I."/>
            <person name="Goodfellow M."/>
        </authorList>
    </citation>
    <scope>NUCLEOTIDE SEQUENCE</scope>
    <source>
        <strain evidence="1">DSM 45618</strain>
    </source>
</reference>
<name>A0A8J8BFJ0_9ACTN</name>
<accession>A0A8J8BFJ0</accession>
<evidence type="ECO:0000313" key="1">
    <source>
        <dbReference type="EMBL" id="MBS2966216.1"/>
    </source>
</evidence>
<dbReference type="Proteomes" id="UP000677913">
    <property type="component" value="Unassembled WGS sequence"/>
</dbReference>
<dbReference type="Gene3D" id="3.30.70.20">
    <property type="match status" value="1"/>
</dbReference>
<protein>
    <submittedName>
        <fullName evidence="1">Ferredoxin</fullName>
    </submittedName>
</protein>
<dbReference type="Pfam" id="PF13459">
    <property type="entry name" value="Fer4_15"/>
    <property type="match status" value="1"/>
</dbReference>
<sequence>MSNPTRDGGEPRQRLRFNPIMCKAHGVCIELLPELITADPWGYPVLDGRPVPPRLLAHAKRAVQSCPTLALLLIDE</sequence>
<comment type="caution">
    <text evidence="1">The sequence shown here is derived from an EMBL/GenBank/DDBJ whole genome shotgun (WGS) entry which is preliminary data.</text>
</comment>
<gene>
    <name evidence="1" type="ORF">KGA66_24440</name>
</gene>
<dbReference type="AlphaFoldDB" id="A0A8J8BFJ0"/>
<dbReference type="RefSeq" id="WP_211471071.1">
    <property type="nucleotide sequence ID" value="NZ_JAGSXH010000130.1"/>
</dbReference>